<keyword evidence="1" id="KW-0195">Cyclin</keyword>
<dbReference type="InterPro" id="IPR043198">
    <property type="entry name" value="Cyclin/Ssn8"/>
</dbReference>
<name>A0AAV2YLY9_9STRA</name>
<evidence type="ECO:0000313" key="5">
    <source>
        <dbReference type="Proteomes" id="UP001146120"/>
    </source>
</evidence>
<dbReference type="AlphaFoldDB" id="A0AAV2YLY9"/>
<reference evidence="4" key="2">
    <citation type="journal article" date="2023" name="Microbiol Resour">
        <title>Decontamination and Annotation of the Draft Genome Sequence of the Oomycete Lagenidium giganteum ARSEF 373.</title>
        <authorList>
            <person name="Morgan W.R."/>
            <person name="Tartar A."/>
        </authorList>
    </citation>
    <scope>NUCLEOTIDE SEQUENCE</scope>
    <source>
        <strain evidence="4">ARSEF 373</strain>
    </source>
</reference>
<dbReference type="InterPro" id="IPR013763">
    <property type="entry name" value="Cyclin-like_dom"/>
</dbReference>
<reference evidence="4" key="1">
    <citation type="submission" date="2022-11" db="EMBL/GenBank/DDBJ databases">
        <authorList>
            <person name="Morgan W.R."/>
            <person name="Tartar A."/>
        </authorList>
    </citation>
    <scope>NUCLEOTIDE SEQUENCE</scope>
    <source>
        <strain evidence="4">ARSEF 373</strain>
    </source>
</reference>
<dbReference type="CDD" id="cd20533">
    <property type="entry name" value="CYCLIN_CCNL_rpt2"/>
    <property type="match status" value="1"/>
</dbReference>
<feature type="domain" description="Cyclin-like" evidence="3">
    <location>
        <begin position="168"/>
        <end position="250"/>
    </location>
</feature>
<gene>
    <name evidence="4" type="ORF">N0F65_002256</name>
</gene>
<keyword evidence="5" id="KW-1185">Reference proteome</keyword>
<dbReference type="CDD" id="cd20532">
    <property type="entry name" value="CYCLIN_CCNL_rpt1"/>
    <property type="match status" value="1"/>
</dbReference>
<evidence type="ECO:0000256" key="2">
    <source>
        <dbReference type="SAM" id="MobiDB-lite"/>
    </source>
</evidence>
<proteinExistence type="inferred from homology"/>
<feature type="compositionally biased region" description="Basic residues" evidence="2">
    <location>
        <begin position="407"/>
        <end position="425"/>
    </location>
</feature>
<protein>
    <recommendedName>
        <fullName evidence="3">Cyclin-like domain-containing protein</fullName>
    </recommendedName>
</protein>
<feature type="compositionally biased region" description="Basic residues" evidence="2">
    <location>
        <begin position="389"/>
        <end position="400"/>
    </location>
</feature>
<evidence type="ECO:0000313" key="4">
    <source>
        <dbReference type="EMBL" id="DAZ95627.1"/>
    </source>
</evidence>
<feature type="compositionally biased region" description="Basic and acidic residues" evidence="2">
    <location>
        <begin position="301"/>
        <end position="316"/>
    </location>
</feature>
<feature type="compositionally biased region" description="Basic and acidic residues" evidence="2">
    <location>
        <begin position="426"/>
        <end position="435"/>
    </location>
</feature>
<feature type="compositionally biased region" description="Basic and acidic residues" evidence="2">
    <location>
        <begin position="347"/>
        <end position="388"/>
    </location>
</feature>
<dbReference type="Pfam" id="PF21797">
    <property type="entry name" value="CycT2-like_C"/>
    <property type="match status" value="1"/>
</dbReference>
<comment type="similarity">
    <text evidence="1">Belongs to the cyclin family.</text>
</comment>
<feature type="region of interest" description="Disordered" evidence="2">
    <location>
        <begin position="281"/>
        <end position="435"/>
    </location>
</feature>
<evidence type="ECO:0000259" key="3">
    <source>
        <dbReference type="SMART" id="SM00385"/>
    </source>
</evidence>
<organism evidence="4 5">
    <name type="scientific">Lagenidium giganteum</name>
    <dbReference type="NCBI Taxonomy" id="4803"/>
    <lineage>
        <taxon>Eukaryota</taxon>
        <taxon>Sar</taxon>
        <taxon>Stramenopiles</taxon>
        <taxon>Oomycota</taxon>
        <taxon>Peronosporomycetes</taxon>
        <taxon>Pythiales</taxon>
        <taxon>Pythiaceae</taxon>
    </lineage>
</organism>
<dbReference type="SMART" id="SM00385">
    <property type="entry name" value="CYCLIN"/>
    <property type="match status" value="2"/>
</dbReference>
<dbReference type="SUPFAM" id="SSF47954">
    <property type="entry name" value="Cyclin-like"/>
    <property type="match status" value="2"/>
</dbReference>
<accession>A0AAV2YLY9</accession>
<evidence type="ECO:0000256" key="1">
    <source>
        <dbReference type="RuleBase" id="RU000383"/>
    </source>
</evidence>
<dbReference type="InterPro" id="IPR006671">
    <property type="entry name" value="Cyclin_N"/>
</dbReference>
<dbReference type="PANTHER" id="PTHR10026">
    <property type="entry name" value="CYCLIN"/>
    <property type="match status" value="1"/>
</dbReference>
<feature type="domain" description="Cyclin-like" evidence="3">
    <location>
        <begin position="46"/>
        <end position="126"/>
    </location>
</feature>
<dbReference type="PIRSF" id="PIRSF036580">
    <property type="entry name" value="Cyclin_L"/>
    <property type="match status" value="1"/>
</dbReference>
<dbReference type="Proteomes" id="UP001146120">
    <property type="component" value="Unassembled WGS sequence"/>
</dbReference>
<sequence length="435" mass="50947">MSNDSEGVDDVAGRLLLPDCILRNSPSRQDGISEEVEADHRFWGCELIQEAGVLLKLPQVVVVTAETLLHRFYSRKSLKDFDAFRVAIGCLFLAAKVEEHAKRIREVLSVFYAIYRRRRWQRRLLQQQLLDLDSDVYCLWKDWLVMVERQVLIDLGFSLYNIMEHPHKYILYYVKVLDLSKQLAQKAWNFLNDSLRIDVCTRFRPEVIACAAIHLAARVEQVKLPEAPAWWKLFDVEEKQLLAVSDAILAMYSRKKIVWLDAMTSVDPFVIDDRPHDAVEELSAPTDSEAAPLQDIALTENTEKEGSKDAPSEKTRPSSKALAPERTPTRQASPSPTRVRSRSRSTQPKDDRKETQDQGRGRARDRSRERDRSRGRDRGRRSRSDDRDRRRRSTSRHRDRSRSNDRLKRRSRSRDRRRHRGRSRSRTRERSSRYR</sequence>
<dbReference type="Pfam" id="PF00134">
    <property type="entry name" value="Cyclin_N"/>
    <property type="match status" value="1"/>
</dbReference>
<comment type="caution">
    <text evidence="4">The sequence shown here is derived from an EMBL/GenBank/DDBJ whole genome shotgun (WGS) entry which is preliminary data.</text>
</comment>
<dbReference type="GO" id="GO:0016538">
    <property type="term" value="F:cyclin-dependent protein serine/threonine kinase regulator activity"/>
    <property type="evidence" value="ECO:0007669"/>
    <property type="project" value="InterPro"/>
</dbReference>
<dbReference type="EMBL" id="DAKRPA010000196">
    <property type="protein sequence ID" value="DAZ95627.1"/>
    <property type="molecule type" value="Genomic_DNA"/>
</dbReference>
<dbReference type="Gene3D" id="1.10.472.10">
    <property type="entry name" value="Cyclin-like"/>
    <property type="match status" value="2"/>
</dbReference>
<dbReference type="FunFam" id="1.10.472.10:FF:000031">
    <property type="entry name" value="cyclin-L1-1-like isoform X1"/>
    <property type="match status" value="1"/>
</dbReference>
<dbReference type="GO" id="GO:0006357">
    <property type="term" value="P:regulation of transcription by RNA polymerase II"/>
    <property type="evidence" value="ECO:0007669"/>
    <property type="project" value="InterPro"/>
</dbReference>
<dbReference type="InterPro" id="IPR036915">
    <property type="entry name" value="Cyclin-like_sf"/>
</dbReference>